<comment type="caution">
    <text evidence="1">The sequence shown here is derived from an EMBL/GenBank/DDBJ whole genome shotgun (WGS) entry which is preliminary data.</text>
</comment>
<evidence type="ECO:0000313" key="2">
    <source>
        <dbReference type="Proteomes" id="UP001279734"/>
    </source>
</evidence>
<organism evidence="1 2">
    <name type="scientific">Nepenthes gracilis</name>
    <name type="common">Slender pitcher plant</name>
    <dbReference type="NCBI Taxonomy" id="150966"/>
    <lineage>
        <taxon>Eukaryota</taxon>
        <taxon>Viridiplantae</taxon>
        <taxon>Streptophyta</taxon>
        <taxon>Embryophyta</taxon>
        <taxon>Tracheophyta</taxon>
        <taxon>Spermatophyta</taxon>
        <taxon>Magnoliopsida</taxon>
        <taxon>eudicotyledons</taxon>
        <taxon>Gunneridae</taxon>
        <taxon>Pentapetalae</taxon>
        <taxon>Caryophyllales</taxon>
        <taxon>Nepenthaceae</taxon>
        <taxon>Nepenthes</taxon>
    </lineage>
</organism>
<dbReference type="Proteomes" id="UP001279734">
    <property type="component" value="Unassembled WGS sequence"/>
</dbReference>
<protein>
    <submittedName>
        <fullName evidence="1">Uncharacterized protein</fullName>
    </submittedName>
</protein>
<evidence type="ECO:0000313" key="1">
    <source>
        <dbReference type="EMBL" id="GMH16655.1"/>
    </source>
</evidence>
<reference evidence="1" key="1">
    <citation type="submission" date="2023-05" db="EMBL/GenBank/DDBJ databases">
        <title>Nepenthes gracilis genome sequencing.</title>
        <authorList>
            <person name="Fukushima K."/>
        </authorList>
    </citation>
    <scope>NUCLEOTIDE SEQUENCE</scope>
    <source>
        <strain evidence="1">SING2019-196</strain>
    </source>
</reference>
<dbReference type="AlphaFoldDB" id="A0AAD3SRG9"/>
<gene>
    <name evidence="1" type="ORF">Nepgr_018496</name>
</gene>
<name>A0AAD3SRG9_NEPGR</name>
<keyword evidence="2" id="KW-1185">Reference proteome</keyword>
<sequence>MDLRFRDSSPILIRSEFSICESAVECCATSDLSDHKELASDPRHRTQSNYSAAKAFQKLPGNASSSLFRKRSSTRSSAISLILKNWSFR</sequence>
<dbReference type="EMBL" id="BSYO01000016">
    <property type="protein sequence ID" value="GMH16655.1"/>
    <property type="molecule type" value="Genomic_DNA"/>
</dbReference>
<proteinExistence type="predicted"/>
<accession>A0AAD3SRG9</accession>